<dbReference type="Proteomes" id="UP001501676">
    <property type="component" value="Unassembled WGS sequence"/>
</dbReference>
<evidence type="ECO:0000256" key="1">
    <source>
        <dbReference type="ARBA" id="ARBA00022491"/>
    </source>
</evidence>
<dbReference type="InterPro" id="IPR009057">
    <property type="entry name" value="Homeodomain-like_sf"/>
</dbReference>
<sequence length="203" mass="21582">MPRPSVPLLSRDQIAAAALAQIDETGTLTLPKLATTLNVSVSSIYHHFAGGREAVIEGIRGLLSRDFEGPFDETAGWRAYTEEWARRYRATMARHPGVVPLLTAQTVTAPETLASYEALADVLSRAGFADEDLLHAVSVLDCFILGSALDAAAPMDVWADSGNPESALSAAIAATRSQPGDRSQRSFEIGLNSLLAGLAQLVH</sequence>
<dbReference type="EMBL" id="BAAAYN010000024">
    <property type="protein sequence ID" value="GAA3389174.1"/>
    <property type="molecule type" value="Genomic_DNA"/>
</dbReference>
<keyword evidence="3" id="KW-0804">Transcription</keyword>
<comment type="caution">
    <text evidence="5">The sequence shown here is derived from an EMBL/GenBank/DDBJ whole genome shotgun (WGS) entry which is preliminary data.</text>
</comment>
<organism evidence="5 6">
    <name type="scientific">Cryptosporangium minutisporangium</name>
    <dbReference type="NCBI Taxonomy" id="113569"/>
    <lineage>
        <taxon>Bacteria</taxon>
        <taxon>Bacillati</taxon>
        <taxon>Actinomycetota</taxon>
        <taxon>Actinomycetes</taxon>
        <taxon>Cryptosporangiales</taxon>
        <taxon>Cryptosporangiaceae</taxon>
        <taxon>Cryptosporangium</taxon>
    </lineage>
</organism>
<proteinExistence type="predicted"/>
<dbReference type="InterPro" id="IPR036271">
    <property type="entry name" value="Tet_transcr_reg_TetR-rel_C_sf"/>
</dbReference>
<dbReference type="RefSeq" id="WP_345729508.1">
    <property type="nucleotide sequence ID" value="NZ_BAAAYN010000024.1"/>
</dbReference>
<evidence type="ECO:0000313" key="5">
    <source>
        <dbReference type="EMBL" id="GAA3389174.1"/>
    </source>
</evidence>
<dbReference type="SUPFAM" id="SSF46689">
    <property type="entry name" value="Homeodomain-like"/>
    <property type="match status" value="1"/>
</dbReference>
<dbReference type="Pfam" id="PF02909">
    <property type="entry name" value="TetR_C_1"/>
    <property type="match status" value="1"/>
</dbReference>
<evidence type="ECO:0000256" key="2">
    <source>
        <dbReference type="ARBA" id="ARBA00023015"/>
    </source>
</evidence>
<dbReference type="InterPro" id="IPR004111">
    <property type="entry name" value="Repressor_TetR_C"/>
</dbReference>
<keyword evidence="2" id="KW-0805">Transcription regulation</keyword>
<dbReference type="Gene3D" id="1.10.357.10">
    <property type="entry name" value="Tetracycline Repressor, domain 2"/>
    <property type="match status" value="1"/>
</dbReference>
<keyword evidence="6" id="KW-1185">Reference proteome</keyword>
<dbReference type="InterPro" id="IPR003012">
    <property type="entry name" value="Tet_transcr_reg_TetR"/>
</dbReference>
<accession>A0ABP6T0D5</accession>
<feature type="domain" description="Tetracycline repressor TetR C-terminal" evidence="4">
    <location>
        <begin position="70"/>
        <end position="200"/>
    </location>
</feature>
<dbReference type="SUPFAM" id="SSF48498">
    <property type="entry name" value="Tetracyclin repressor-like, C-terminal domain"/>
    <property type="match status" value="1"/>
</dbReference>
<keyword evidence="1" id="KW-0678">Repressor</keyword>
<evidence type="ECO:0000259" key="4">
    <source>
        <dbReference type="Pfam" id="PF02909"/>
    </source>
</evidence>
<evidence type="ECO:0000256" key="3">
    <source>
        <dbReference type="ARBA" id="ARBA00023163"/>
    </source>
</evidence>
<name>A0ABP6T0D5_9ACTN</name>
<protein>
    <submittedName>
        <fullName evidence="5">TetR/AcrR family transcriptional regulator C-terminal domain-containing protein</fullName>
    </submittedName>
</protein>
<gene>
    <name evidence="5" type="ORF">GCM10020369_38270</name>
</gene>
<dbReference type="PRINTS" id="PR00400">
    <property type="entry name" value="TETREPRESSOR"/>
</dbReference>
<reference evidence="6" key="1">
    <citation type="journal article" date="2019" name="Int. J. Syst. Evol. Microbiol.">
        <title>The Global Catalogue of Microorganisms (GCM) 10K type strain sequencing project: providing services to taxonomists for standard genome sequencing and annotation.</title>
        <authorList>
            <consortium name="The Broad Institute Genomics Platform"/>
            <consortium name="The Broad Institute Genome Sequencing Center for Infectious Disease"/>
            <person name="Wu L."/>
            <person name="Ma J."/>
        </authorList>
    </citation>
    <scope>NUCLEOTIDE SEQUENCE [LARGE SCALE GENOMIC DNA]</scope>
    <source>
        <strain evidence="6">JCM 9458</strain>
    </source>
</reference>
<evidence type="ECO:0000313" key="6">
    <source>
        <dbReference type="Proteomes" id="UP001501676"/>
    </source>
</evidence>